<name>A0A9X8R018_9ACTN</name>
<gene>
    <name evidence="2" type="ORF">SAMN05216268_13136</name>
</gene>
<dbReference type="InterPro" id="IPR013029">
    <property type="entry name" value="YchF_C"/>
</dbReference>
<comment type="caution">
    <text evidence="2">The sequence shown here is derived from an EMBL/GenBank/DDBJ whole genome shotgun (WGS) entry which is preliminary data.</text>
</comment>
<proteinExistence type="predicted"/>
<dbReference type="AlphaFoldDB" id="A0A9X8R018"/>
<organism evidence="2 3">
    <name type="scientific">Streptomyces yunnanensis</name>
    <dbReference type="NCBI Taxonomy" id="156453"/>
    <lineage>
        <taxon>Bacteria</taxon>
        <taxon>Bacillati</taxon>
        <taxon>Actinomycetota</taxon>
        <taxon>Actinomycetes</taxon>
        <taxon>Kitasatosporales</taxon>
        <taxon>Streptomycetaceae</taxon>
        <taxon>Streptomyces</taxon>
    </lineage>
</organism>
<protein>
    <recommendedName>
        <fullName evidence="1">YchF C-terminal domain-containing protein</fullName>
    </recommendedName>
</protein>
<dbReference type="Proteomes" id="UP000184388">
    <property type="component" value="Unassembled WGS sequence"/>
</dbReference>
<evidence type="ECO:0000259" key="1">
    <source>
        <dbReference type="Pfam" id="PF06071"/>
    </source>
</evidence>
<evidence type="ECO:0000313" key="2">
    <source>
        <dbReference type="EMBL" id="SHN29670.1"/>
    </source>
</evidence>
<sequence length="76" mass="8276">MKQTLYACNLVVSCGHGSEAAGVIRTDVQKGSIKSPSLAPGRGRLGRRCRAKGETRMESKGYVMQDADVVEFRFNV</sequence>
<evidence type="ECO:0000313" key="3">
    <source>
        <dbReference type="Proteomes" id="UP000184388"/>
    </source>
</evidence>
<dbReference type="InterPro" id="IPR012675">
    <property type="entry name" value="Beta-grasp_dom_sf"/>
</dbReference>
<accession>A0A9X8R018</accession>
<dbReference type="Pfam" id="PF06071">
    <property type="entry name" value="YchF-GTPase_C"/>
    <property type="match status" value="1"/>
</dbReference>
<dbReference type="InterPro" id="IPR012676">
    <property type="entry name" value="TGS-like"/>
</dbReference>
<dbReference type="Gene3D" id="3.10.20.30">
    <property type="match status" value="1"/>
</dbReference>
<reference evidence="3" key="1">
    <citation type="submission" date="2016-11" db="EMBL/GenBank/DDBJ databases">
        <authorList>
            <person name="Jaros S."/>
            <person name="Januszkiewicz K."/>
            <person name="Wedrychowicz H."/>
        </authorList>
    </citation>
    <scope>NUCLEOTIDE SEQUENCE [LARGE SCALE GENOMIC DNA]</scope>
    <source>
        <strain evidence="3">CGMCC 4.3555</strain>
    </source>
</reference>
<dbReference type="SUPFAM" id="SSF81271">
    <property type="entry name" value="TGS-like"/>
    <property type="match status" value="1"/>
</dbReference>
<dbReference type="EMBL" id="FRBK01000031">
    <property type="protein sequence ID" value="SHN29670.1"/>
    <property type="molecule type" value="Genomic_DNA"/>
</dbReference>
<feature type="domain" description="YchF C-terminal" evidence="1">
    <location>
        <begin position="18"/>
        <end position="75"/>
    </location>
</feature>